<dbReference type="CDD" id="cd08648">
    <property type="entry name" value="FMT_core_Formyl-FH4-Hydrolase_C"/>
    <property type="match status" value="1"/>
</dbReference>
<dbReference type="InterPro" id="IPR044074">
    <property type="entry name" value="PurU_ACT"/>
</dbReference>
<dbReference type="Gene3D" id="3.40.50.170">
    <property type="entry name" value="Formyl transferase, N-terminal domain"/>
    <property type="match status" value="1"/>
</dbReference>
<evidence type="ECO:0000256" key="4">
    <source>
        <dbReference type="NCBIfam" id="TIGR00655"/>
    </source>
</evidence>
<reference evidence="7" key="1">
    <citation type="journal article" date="2019" name="Int. J. Syst. Evol. Microbiol.">
        <title>The Global Catalogue of Microorganisms (GCM) 10K type strain sequencing project: providing services to taxonomists for standard genome sequencing and annotation.</title>
        <authorList>
            <consortium name="The Broad Institute Genomics Platform"/>
            <consortium name="The Broad Institute Genome Sequencing Center for Infectious Disease"/>
            <person name="Wu L."/>
            <person name="Ma J."/>
        </authorList>
    </citation>
    <scope>NUCLEOTIDE SEQUENCE [LARGE SCALE GENOMIC DNA]</scope>
    <source>
        <strain evidence="7">CGMCC 1.16026</strain>
    </source>
</reference>
<feature type="active site" evidence="3">
    <location>
        <position position="229"/>
    </location>
</feature>
<dbReference type="Gene3D" id="3.30.70.260">
    <property type="match status" value="1"/>
</dbReference>
<dbReference type="CDD" id="cd04875">
    <property type="entry name" value="ACT_F4HF-DF"/>
    <property type="match status" value="1"/>
</dbReference>
<evidence type="ECO:0000256" key="3">
    <source>
        <dbReference type="HAMAP-Rule" id="MF_01927"/>
    </source>
</evidence>
<organism evidence="6 7">
    <name type="scientific">Granulicella cerasi</name>
    <dbReference type="NCBI Taxonomy" id="741063"/>
    <lineage>
        <taxon>Bacteria</taxon>
        <taxon>Pseudomonadati</taxon>
        <taxon>Acidobacteriota</taxon>
        <taxon>Terriglobia</taxon>
        <taxon>Terriglobales</taxon>
        <taxon>Acidobacteriaceae</taxon>
        <taxon>Granulicella</taxon>
    </lineage>
</organism>
<accession>A0ABW1Z495</accession>
<gene>
    <name evidence="3 6" type="primary">purU</name>
    <name evidence="6" type="ORF">ACFQBQ_01135</name>
</gene>
<dbReference type="SUPFAM" id="SSF55021">
    <property type="entry name" value="ACT-like"/>
    <property type="match status" value="1"/>
</dbReference>
<dbReference type="Pfam" id="PF00551">
    <property type="entry name" value="Formyl_trans_N"/>
    <property type="match status" value="1"/>
</dbReference>
<dbReference type="NCBIfam" id="NF004684">
    <property type="entry name" value="PRK06027.1"/>
    <property type="match status" value="1"/>
</dbReference>
<dbReference type="RefSeq" id="WP_263372158.1">
    <property type="nucleotide sequence ID" value="NZ_JAGSYD010000004.1"/>
</dbReference>
<evidence type="ECO:0000256" key="2">
    <source>
        <dbReference type="ARBA" id="ARBA00022801"/>
    </source>
</evidence>
<comment type="pathway">
    <text evidence="3">Purine metabolism; IMP biosynthesis via de novo pathway; formate from 10-formyl-5,6,7,8-tetrahydrofolate: step 1/1.</text>
</comment>
<evidence type="ECO:0000313" key="6">
    <source>
        <dbReference type="EMBL" id="MFC6644217.1"/>
    </source>
</evidence>
<comment type="catalytic activity">
    <reaction evidence="3">
        <text>(6R)-10-formyltetrahydrofolate + H2O = (6S)-5,6,7,8-tetrahydrofolate + formate + H(+)</text>
        <dbReference type="Rhea" id="RHEA:19833"/>
        <dbReference type="ChEBI" id="CHEBI:15377"/>
        <dbReference type="ChEBI" id="CHEBI:15378"/>
        <dbReference type="ChEBI" id="CHEBI:15740"/>
        <dbReference type="ChEBI" id="CHEBI:57453"/>
        <dbReference type="ChEBI" id="CHEBI:195366"/>
        <dbReference type="EC" id="3.5.1.10"/>
    </reaction>
</comment>
<proteinExistence type="inferred from homology"/>
<comment type="similarity">
    <text evidence="3">Belongs to the PurU family.</text>
</comment>
<dbReference type="InterPro" id="IPR041729">
    <property type="entry name" value="Formyl-FH4-Hydrolase_C"/>
</dbReference>
<sequence>MTKAVLLLECPDRKGLVAAIMTFLVSEFDANILHAGQHQDAELGRFFMRVEFEYLAREHESLQQEFGARFERIAEEYAMRWQIAPSGRKLRVCLFVSQHLHCLADLLQRYQAGEFECEIPLIVGNHADGQKLAEFYGVPFVLLPVKGNKAEVEAEQMRLLAEHRIDLVVLARYMQIISAEFVEQWKTKIINVHHSFLPAFIGSKPYHAAFRRGVKLIGATSHYVTADLDEGPIIEQDVTRVTQGDTIPDLIRKGRDLERVVLSRAVRWHLEHRILHYENKTVIFD</sequence>
<dbReference type="GO" id="GO:0008864">
    <property type="term" value="F:formyltetrahydrofolate deformylase activity"/>
    <property type="evidence" value="ECO:0007669"/>
    <property type="project" value="UniProtKB-EC"/>
</dbReference>
<dbReference type="InterPro" id="IPR045865">
    <property type="entry name" value="ACT-like_dom_sf"/>
</dbReference>
<protein>
    <recommendedName>
        <fullName evidence="3 4">Formyltetrahydrofolate deformylase</fullName>
        <ecNumber evidence="3 4">3.5.1.10</ecNumber>
    </recommendedName>
    <alternativeName>
        <fullName evidence="3">Formyl-FH(4) hydrolase</fullName>
    </alternativeName>
</protein>
<dbReference type="SUPFAM" id="SSF53328">
    <property type="entry name" value="Formyltransferase"/>
    <property type="match status" value="1"/>
</dbReference>
<dbReference type="PANTHER" id="PTHR42706">
    <property type="entry name" value="FORMYLTETRAHYDROFOLATE DEFORMYLASE"/>
    <property type="match status" value="1"/>
</dbReference>
<keyword evidence="1 3" id="KW-0554">One-carbon metabolism</keyword>
<dbReference type="InterPro" id="IPR036477">
    <property type="entry name" value="Formyl_transf_N_sf"/>
</dbReference>
<keyword evidence="7" id="KW-1185">Reference proteome</keyword>
<dbReference type="EMBL" id="JBHSWI010000001">
    <property type="protein sequence ID" value="MFC6644217.1"/>
    <property type="molecule type" value="Genomic_DNA"/>
</dbReference>
<dbReference type="HAMAP" id="MF_01927">
    <property type="entry name" value="PurU"/>
    <property type="match status" value="1"/>
</dbReference>
<evidence type="ECO:0000256" key="1">
    <source>
        <dbReference type="ARBA" id="ARBA00022563"/>
    </source>
</evidence>
<evidence type="ECO:0000313" key="7">
    <source>
        <dbReference type="Proteomes" id="UP001596391"/>
    </source>
</evidence>
<comment type="caution">
    <text evidence="6">The sequence shown here is derived from an EMBL/GenBank/DDBJ whole genome shotgun (WGS) entry which is preliminary data.</text>
</comment>
<dbReference type="InterPro" id="IPR002376">
    <property type="entry name" value="Formyl_transf_N"/>
</dbReference>
<evidence type="ECO:0000259" key="5">
    <source>
        <dbReference type="Pfam" id="PF00551"/>
    </source>
</evidence>
<dbReference type="PIRSF" id="PIRSF036480">
    <property type="entry name" value="FormyFH4_hydr"/>
    <property type="match status" value="1"/>
</dbReference>
<keyword evidence="3" id="KW-0658">Purine biosynthesis</keyword>
<dbReference type="EC" id="3.5.1.10" evidence="3 4"/>
<keyword evidence="2 3" id="KW-0378">Hydrolase</keyword>
<dbReference type="NCBIfam" id="TIGR00655">
    <property type="entry name" value="PurU"/>
    <property type="match status" value="1"/>
</dbReference>
<dbReference type="PANTHER" id="PTHR42706:SF1">
    <property type="entry name" value="FORMYLTETRAHYDROFOLATE DEFORMYLASE 2, MITOCHONDRIAL"/>
    <property type="match status" value="1"/>
</dbReference>
<dbReference type="Proteomes" id="UP001596391">
    <property type="component" value="Unassembled WGS sequence"/>
</dbReference>
<name>A0ABW1Z495_9BACT</name>
<dbReference type="PRINTS" id="PR01575">
    <property type="entry name" value="FFH4HYDRLASE"/>
</dbReference>
<feature type="domain" description="Formyl transferase N-terminal" evidence="5">
    <location>
        <begin position="91"/>
        <end position="266"/>
    </location>
</feature>
<comment type="function">
    <text evidence="3">Catalyzes the hydrolysis of 10-formyltetrahydrofolate (formyl-FH4) to formate and tetrahydrofolate (FH4).</text>
</comment>
<dbReference type="InterPro" id="IPR004810">
    <property type="entry name" value="PurU"/>
</dbReference>